<dbReference type="AlphaFoldDB" id="A0A173RC68"/>
<accession>A0A173RC68</accession>
<proteinExistence type="predicted"/>
<evidence type="ECO:0000313" key="3">
    <source>
        <dbReference type="Proteomes" id="UP000095597"/>
    </source>
</evidence>
<dbReference type="InterPro" id="IPR023385">
    <property type="entry name" value="YopX-like_C"/>
</dbReference>
<sequence length="154" mass="17850">MDREILFKAKHEHVVVVNKDLEGQWVEGLLWDEDYIYSKGLECEMLIDKNTICAYTGLHDKNGKRIWENDILMCHGNPDDLAKVAFGEFDVIDIAREEAIDSAIGWHYEVIPTDALSKCEPFCYPMPLTDFYIKMNEMEVIGNMFDNPELLEEV</sequence>
<evidence type="ECO:0000313" key="2">
    <source>
        <dbReference type="EMBL" id="CUM75377.1"/>
    </source>
</evidence>
<dbReference type="InterPro" id="IPR019096">
    <property type="entry name" value="YopX_protein"/>
</dbReference>
<dbReference type="OrthoDB" id="1809393at2"/>
<dbReference type="RefSeq" id="WP_055213396.1">
    <property type="nucleotide sequence ID" value="NZ_CYXO01000002.1"/>
</dbReference>
<dbReference type="Gene3D" id="2.30.30.290">
    <property type="entry name" value="YopX-like domains"/>
    <property type="match status" value="1"/>
</dbReference>
<dbReference type="Pfam" id="PF09643">
    <property type="entry name" value="YopX"/>
    <property type="match status" value="1"/>
</dbReference>
<evidence type="ECO:0000259" key="1">
    <source>
        <dbReference type="Pfam" id="PF09643"/>
    </source>
</evidence>
<dbReference type="EMBL" id="CYXO01000002">
    <property type="protein sequence ID" value="CUM75377.1"/>
    <property type="molecule type" value="Genomic_DNA"/>
</dbReference>
<organism evidence="2 3">
    <name type="scientific">Dorea longicatena</name>
    <dbReference type="NCBI Taxonomy" id="88431"/>
    <lineage>
        <taxon>Bacteria</taxon>
        <taxon>Bacillati</taxon>
        <taxon>Bacillota</taxon>
        <taxon>Clostridia</taxon>
        <taxon>Lachnospirales</taxon>
        <taxon>Lachnospiraceae</taxon>
        <taxon>Dorea</taxon>
    </lineage>
</organism>
<feature type="domain" description="YopX protein" evidence="1">
    <location>
        <begin position="38"/>
        <end position="152"/>
    </location>
</feature>
<reference evidence="2 3" key="1">
    <citation type="submission" date="2015-09" db="EMBL/GenBank/DDBJ databases">
        <authorList>
            <consortium name="Pathogen Informatics"/>
        </authorList>
    </citation>
    <scope>NUCLEOTIDE SEQUENCE [LARGE SCALE GENOMIC DNA]</scope>
    <source>
        <strain evidence="2 3">2789STDY5834961</strain>
    </source>
</reference>
<name>A0A173RC68_9FIRM</name>
<gene>
    <name evidence="2" type="ORF">ERS852573_00366</name>
</gene>
<dbReference type="Proteomes" id="UP000095597">
    <property type="component" value="Unassembled WGS sequence"/>
</dbReference>
<protein>
    <submittedName>
        <fullName evidence="2">YopX protein</fullName>
    </submittedName>
</protein>
<dbReference type="SUPFAM" id="SSF159006">
    <property type="entry name" value="YopX-like"/>
    <property type="match status" value="1"/>
</dbReference>